<dbReference type="Proteomes" id="UP001461498">
    <property type="component" value="Unassembled WGS sequence"/>
</dbReference>
<protein>
    <recommendedName>
        <fullName evidence="4">Exportin-2</fullName>
    </recommendedName>
    <alternativeName>
        <fullName evidence="9">Importin-alpha re-exporter</fullName>
    </alternativeName>
</protein>
<evidence type="ECO:0000313" key="12">
    <source>
        <dbReference type="Proteomes" id="UP001461498"/>
    </source>
</evidence>
<dbReference type="InterPro" id="IPR016024">
    <property type="entry name" value="ARM-type_fold"/>
</dbReference>
<dbReference type="PROSITE" id="PS50166">
    <property type="entry name" value="IMPORTIN_B_NT"/>
    <property type="match status" value="1"/>
</dbReference>
<evidence type="ECO:0000256" key="4">
    <source>
        <dbReference type="ARBA" id="ARBA00018945"/>
    </source>
</evidence>
<feature type="domain" description="Importin N-terminal" evidence="10">
    <location>
        <begin position="29"/>
        <end position="103"/>
    </location>
</feature>
<evidence type="ECO:0000256" key="3">
    <source>
        <dbReference type="ARBA" id="ARBA00008669"/>
    </source>
</evidence>
<evidence type="ECO:0000256" key="8">
    <source>
        <dbReference type="ARBA" id="ARBA00023242"/>
    </source>
</evidence>
<dbReference type="AlphaFoldDB" id="A0AAW1DQP5"/>
<dbReference type="GO" id="GO:0005049">
    <property type="term" value="F:nuclear export signal receptor activity"/>
    <property type="evidence" value="ECO:0007669"/>
    <property type="project" value="TreeGrafter"/>
</dbReference>
<sequence length="942" mass="108070">MEITEENLRTLSNYLSQTLSPDPNVRRPSEKFLVSVEGNKNFPILLMQLINNESIDLTIRVAGAINFKNFVKRNWAVEEGEENKIHEEDREKVKALIVDSMLVSPALIQKQLSDAVSIIGKSDFPKKWPGLLQNMAEKFASGDFHVINGILHTAHSLFKRYRYEFKSNSLWEEIKFVMDTFAKPLTDLFVATHNLTATHSNNAEALKVIYSSLLLICKIFYSLNFQELPEFFEDNMNTWMPLFHALLTTDVPCLVSDNDNDPGLLEQLRSQICFNLGLYASKYDEEFRPFLPDFVTDIWNLLVSTGLQAKYDLLVSNSLQFLSTVADRDHYRNLFEDPNVLSNICEKVIIPNVHFREIDEELFEDNPEEYMRRDIEGADVETRRRAACDLVRVLAQHFDERVSLIFSQFVQAMLNDYSLDNYKWRQKDTALYIVTCLAERGSTSKHGVTKTCSMVPLDEFAKNHILPELEKDVNLLPVIKADAIRYLIKFRSVLPPQILIASLQNIIRHILADNVVVRSYAACTIEKMLVVRHNTALLITEQTLAPLAGDLLKSLFQSFSFKGSEENEYVMKAIMRSFATLQESVIPYLAELLPTLTEKLTLVAKNPTKPHFNHYLFETITLSIRIVCKKNPGAVVNFEEALFPIFQTILQQDIQEFVPYVMQVLSLMLELHPDISPAYIALYPCLLAPGLWERPSNVRALAQLLRAYVRNADASQFQSTVKINGLLGVFQKLISTRSNDHEGFYLIQCMMECCPNQELEPFVKQIFLLLFQRLSSSKTTKYVKGILVFFCFYILKYGADNFVQIVDSIQPMMFSMLIEKIFVPDAQKISGKVERKIAIAGLAKMLSECKYLREEMYSQYWNTLMSILVNMLELPVDDSLDPNEDFIVEVETLNYDSTYNKLMFANKTDHDPVKALANFTISDMVINSLSQQQLLQLKSVLQ</sequence>
<dbReference type="InterPro" id="IPR001494">
    <property type="entry name" value="Importin-beta_N"/>
</dbReference>
<dbReference type="FunFam" id="1.25.10.10:FF:000057">
    <property type="entry name" value="Exportin-2 isoform 1"/>
    <property type="match status" value="1"/>
</dbReference>
<evidence type="ECO:0000256" key="7">
    <source>
        <dbReference type="ARBA" id="ARBA00022927"/>
    </source>
</evidence>
<evidence type="ECO:0000259" key="10">
    <source>
        <dbReference type="PROSITE" id="PS50166"/>
    </source>
</evidence>
<keyword evidence="5" id="KW-0813">Transport</keyword>
<proteinExistence type="inferred from homology"/>
<accession>A0AAW1DQP5</accession>
<organism evidence="11 12">
    <name type="scientific">Rhynocoris fuscipes</name>
    <dbReference type="NCBI Taxonomy" id="488301"/>
    <lineage>
        <taxon>Eukaryota</taxon>
        <taxon>Metazoa</taxon>
        <taxon>Ecdysozoa</taxon>
        <taxon>Arthropoda</taxon>
        <taxon>Hexapoda</taxon>
        <taxon>Insecta</taxon>
        <taxon>Pterygota</taxon>
        <taxon>Neoptera</taxon>
        <taxon>Paraneoptera</taxon>
        <taxon>Hemiptera</taxon>
        <taxon>Heteroptera</taxon>
        <taxon>Panheteroptera</taxon>
        <taxon>Cimicomorpha</taxon>
        <taxon>Reduviidae</taxon>
        <taxon>Harpactorinae</taxon>
        <taxon>Harpactorini</taxon>
        <taxon>Rhynocoris</taxon>
    </lineage>
</organism>
<dbReference type="GO" id="GO:0031267">
    <property type="term" value="F:small GTPase binding"/>
    <property type="evidence" value="ECO:0007669"/>
    <property type="project" value="InterPro"/>
</dbReference>
<dbReference type="SMART" id="SM00913">
    <property type="entry name" value="IBN_N"/>
    <property type="match status" value="1"/>
</dbReference>
<dbReference type="GO" id="GO:0005635">
    <property type="term" value="C:nuclear envelope"/>
    <property type="evidence" value="ECO:0007669"/>
    <property type="project" value="TreeGrafter"/>
</dbReference>
<dbReference type="Pfam" id="PF08506">
    <property type="entry name" value="Cse1"/>
    <property type="match status" value="1"/>
</dbReference>
<evidence type="ECO:0000256" key="2">
    <source>
        <dbReference type="ARBA" id="ARBA00004496"/>
    </source>
</evidence>
<evidence type="ECO:0000256" key="5">
    <source>
        <dbReference type="ARBA" id="ARBA00022448"/>
    </source>
</evidence>
<dbReference type="SUPFAM" id="SSF48371">
    <property type="entry name" value="ARM repeat"/>
    <property type="match status" value="1"/>
</dbReference>
<dbReference type="InterPro" id="IPR013713">
    <property type="entry name" value="XPO2_central"/>
</dbReference>
<evidence type="ECO:0000256" key="6">
    <source>
        <dbReference type="ARBA" id="ARBA00022490"/>
    </source>
</evidence>
<dbReference type="Gene3D" id="1.25.10.10">
    <property type="entry name" value="Leucine-rich Repeat Variant"/>
    <property type="match status" value="1"/>
</dbReference>
<comment type="similarity">
    <text evidence="3">Belongs to the XPO2/CSE1 family.</text>
</comment>
<evidence type="ECO:0000256" key="1">
    <source>
        <dbReference type="ARBA" id="ARBA00004123"/>
    </source>
</evidence>
<dbReference type="GO" id="GO:0006606">
    <property type="term" value="P:protein import into nucleus"/>
    <property type="evidence" value="ECO:0007669"/>
    <property type="project" value="TreeGrafter"/>
</dbReference>
<keyword evidence="8" id="KW-0539">Nucleus</keyword>
<evidence type="ECO:0000313" key="11">
    <source>
        <dbReference type="EMBL" id="KAK9511317.1"/>
    </source>
</evidence>
<gene>
    <name evidence="11" type="ORF">O3M35_005891</name>
</gene>
<dbReference type="InterPro" id="IPR005043">
    <property type="entry name" value="XPO2_C"/>
</dbReference>
<dbReference type="Pfam" id="PF03378">
    <property type="entry name" value="CAS_CSE1"/>
    <property type="match status" value="1"/>
</dbReference>
<dbReference type="EMBL" id="JAPXFL010000002">
    <property type="protein sequence ID" value="KAK9511317.1"/>
    <property type="molecule type" value="Genomic_DNA"/>
</dbReference>
<keyword evidence="6" id="KW-0963">Cytoplasm</keyword>
<dbReference type="InterPro" id="IPR011989">
    <property type="entry name" value="ARM-like"/>
</dbReference>
<reference evidence="11 12" key="1">
    <citation type="submission" date="2022-12" db="EMBL/GenBank/DDBJ databases">
        <title>Chromosome-level genome assembly of true bugs.</title>
        <authorList>
            <person name="Ma L."/>
            <person name="Li H."/>
        </authorList>
    </citation>
    <scope>NUCLEOTIDE SEQUENCE [LARGE SCALE GENOMIC DNA]</scope>
    <source>
        <strain evidence="11">Lab_2022b</strain>
    </source>
</reference>
<dbReference type="Pfam" id="PF03810">
    <property type="entry name" value="IBN_N"/>
    <property type="match status" value="1"/>
</dbReference>
<dbReference type="PANTHER" id="PTHR10997">
    <property type="entry name" value="IMPORTIN-7, 8, 11"/>
    <property type="match status" value="1"/>
</dbReference>
<name>A0AAW1DQP5_9HEMI</name>
<comment type="caution">
    <text evidence="11">The sequence shown here is derived from an EMBL/GenBank/DDBJ whole genome shotgun (WGS) entry which is preliminary data.</text>
</comment>
<dbReference type="GO" id="GO:0005829">
    <property type="term" value="C:cytosol"/>
    <property type="evidence" value="ECO:0007669"/>
    <property type="project" value="TreeGrafter"/>
</dbReference>
<comment type="subcellular location">
    <subcellularLocation>
        <location evidence="2">Cytoplasm</location>
    </subcellularLocation>
    <subcellularLocation>
        <location evidence="1">Nucleus</location>
    </subcellularLocation>
</comment>
<evidence type="ECO:0000256" key="9">
    <source>
        <dbReference type="ARBA" id="ARBA00030693"/>
    </source>
</evidence>
<dbReference type="PANTHER" id="PTHR10997:SF8">
    <property type="entry name" value="EXPORTIN-2"/>
    <property type="match status" value="1"/>
</dbReference>
<keyword evidence="7" id="KW-0653">Protein transport</keyword>
<dbReference type="GO" id="GO:0006611">
    <property type="term" value="P:protein export from nucleus"/>
    <property type="evidence" value="ECO:0007669"/>
    <property type="project" value="TreeGrafter"/>
</dbReference>
<keyword evidence="12" id="KW-1185">Reference proteome</keyword>